<feature type="domain" description="K+ potassium transporter integral membrane" evidence="11">
    <location>
        <begin position="58"/>
        <end position="556"/>
    </location>
</feature>
<dbReference type="GO" id="GO:0015079">
    <property type="term" value="F:potassium ion transmembrane transporter activity"/>
    <property type="evidence" value="ECO:0007669"/>
    <property type="project" value="InterPro"/>
</dbReference>
<evidence type="ECO:0000256" key="4">
    <source>
        <dbReference type="ARBA" id="ARBA00022692"/>
    </source>
</evidence>
<feature type="transmembrane region" description="Helical" evidence="10">
    <location>
        <begin position="190"/>
        <end position="212"/>
    </location>
</feature>
<keyword evidence="4 10" id="KW-0812">Transmembrane</keyword>
<feature type="region of interest" description="Disordered" evidence="9">
    <location>
        <begin position="1"/>
        <end position="36"/>
    </location>
</feature>
<keyword evidence="7" id="KW-0406">Ion transport</keyword>
<dbReference type="InterPro" id="IPR053952">
    <property type="entry name" value="K_trans_C"/>
</dbReference>
<evidence type="ECO:0000256" key="7">
    <source>
        <dbReference type="ARBA" id="ARBA00023065"/>
    </source>
</evidence>
<organism evidence="13 14">
    <name type="scientific">Aureobasidium pullulans</name>
    <name type="common">Black yeast</name>
    <name type="synonym">Pullularia pullulans</name>
    <dbReference type="NCBI Taxonomy" id="5580"/>
    <lineage>
        <taxon>Eukaryota</taxon>
        <taxon>Fungi</taxon>
        <taxon>Dikarya</taxon>
        <taxon>Ascomycota</taxon>
        <taxon>Pezizomycotina</taxon>
        <taxon>Dothideomycetes</taxon>
        <taxon>Dothideomycetidae</taxon>
        <taxon>Dothideales</taxon>
        <taxon>Saccotheciaceae</taxon>
        <taxon>Aureobasidium</taxon>
    </lineage>
</organism>
<protein>
    <submittedName>
        <fullName evidence="13">Putative potassium transporter</fullName>
    </submittedName>
</protein>
<feature type="transmembrane region" description="Helical" evidence="10">
    <location>
        <begin position="381"/>
        <end position="411"/>
    </location>
</feature>
<comment type="subcellular location">
    <subcellularLocation>
        <location evidence="1">Membrane</location>
        <topology evidence="1">Multi-pass membrane protein</topology>
    </subcellularLocation>
</comment>
<evidence type="ECO:0000256" key="3">
    <source>
        <dbReference type="ARBA" id="ARBA00022538"/>
    </source>
</evidence>
<evidence type="ECO:0000259" key="11">
    <source>
        <dbReference type="Pfam" id="PF02705"/>
    </source>
</evidence>
<feature type="transmembrane region" description="Helical" evidence="10">
    <location>
        <begin position="88"/>
        <end position="110"/>
    </location>
</feature>
<accession>A0A4S9U762</accession>
<evidence type="ECO:0000313" key="13">
    <source>
        <dbReference type="EMBL" id="THZ33105.1"/>
    </source>
</evidence>
<dbReference type="PANTHER" id="PTHR30540">
    <property type="entry name" value="OSMOTIC STRESS POTASSIUM TRANSPORTER"/>
    <property type="match status" value="1"/>
</dbReference>
<evidence type="ECO:0000256" key="9">
    <source>
        <dbReference type="SAM" id="MobiDB-lite"/>
    </source>
</evidence>
<feature type="compositionally biased region" description="Basic and acidic residues" evidence="9">
    <location>
        <begin position="1"/>
        <end position="21"/>
    </location>
</feature>
<keyword evidence="3" id="KW-0633">Potassium transport</keyword>
<dbReference type="GO" id="GO:0016020">
    <property type="term" value="C:membrane"/>
    <property type="evidence" value="ECO:0007669"/>
    <property type="project" value="UniProtKB-SubCell"/>
</dbReference>
<evidence type="ECO:0000256" key="6">
    <source>
        <dbReference type="ARBA" id="ARBA00022989"/>
    </source>
</evidence>
<evidence type="ECO:0000256" key="5">
    <source>
        <dbReference type="ARBA" id="ARBA00022958"/>
    </source>
</evidence>
<evidence type="ECO:0000256" key="1">
    <source>
        <dbReference type="ARBA" id="ARBA00004141"/>
    </source>
</evidence>
<dbReference type="Pfam" id="PF02705">
    <property type="entry name" value="K_trans"/>
    <property type="match status" value="1"/>
</dbReference>
<keyword evidence="2" id="KW-0813">Transport</keyword>
<evidence type="ECO:0000256" key="8">
    <source>
        <dbReference type="ARBA" id="ARBA00023136"/>
    </source>
</evidence>
<dbReference type="Proteomes" id="UP000308005">
    <property type="component" value="Unassembled WGS sequence"/>
</dbReference>
<feature type="transmembrane region" description="Helical" evidence="10">
    <location>
        <begin position="432"/>
        <end position="453"/>
    </location>
</feature>
<proteinExistence type="predicted"/>
<dbReference type="InterPro" id="IPR053951">
    <property type="entry name" value="K_trans_N"/>
</dbReference>
<feature type="transmembrane region" description="Helical" evidence="10">
    <location>
        <begin position="459"/>
        <end position="483"/>
    </location>
</feature>
<reference evidence="13 14" key="1">
    <citation type="submission" date="2018-10" db="EMBL/GenBank/DDBJ databases">
        <title>Fifty Aureobasidium pullulans genomes reveal a recombining polyextremotolerant generalist.</title>
        <authorList>
            <person name="Gostincar C."/>
            <person name="Turk M."/>
            <person name="Zajc J."/>
            <person name="Gunde-Cimerman N."/>
        </authorList>
    </citation>
    <scope>NUCLEOTIDE SEQUENCE [LARGE SCALE GENOMIC DNA]</scope>
    <source>
        <strain evidence="13 14">EXF-3863</strain>
    </source>
</reference>
<evidence type="ECO:0000256" key="2">
    <source>
        <dbReference type="ARBA" id="ARBA00022448"/>
    </source>
</evidence>
<feature type="transmembrane region" description="Helical" evidence="10">
    <location>
        <begin position="490"/>
        <end position="511"/>
    </location>
</feature>
<feature type="transmembrane region" description="Helical" evidence="10">
    <location>
        <begin position="263"/>
        <end position="283"/>
    </location>
</feature>
<evidence type="ECO:0000259" key="12">
    <source>
        <dbReference type="Pfam" id="PF22776"/>
    </source>
</evidence>
<dbReference type="EMBL" id="QZBM01000002">
    <property type="protein sequence ID" value="THZ33105.1"/>
    <property type="molecule type" value="Genomic_DNA"/>
</dbReference>
<name>A0A4S9U762_AURPU</name>
<gene>
    <name evidence="13" type="ORF">D6C91_00134</name>
</gene>
<sequence length="815" mass="90508">MSENGHVHFDDKTLQRERTKESSMSSRKKSIAEKEADIESVWSDEPYGLEERDYKKKQSTGVIYGDIGTSPLYVYSSTFSSEPSRDDLLGALSLIIWSLTLIVTIKYVLIVLAADDEGEGGTFAICKPQLFSLCTVQLLTLIPDTLLSRFSDIMKRDPRTYHAIKMERYPNAELNRQSRSIRAWLEKSKVAHAILKILAVFGVSLIIADGILTPAQSVLGAIQGLKVVDDSIGSPTIIGVSCAILVLLFVLQPLGIQKLASCFAPIVILWLLFNMSFGIYNLVMHDWTVLKAFSPYYAGLYFMRLKEEGWQSLGGILLCFTGVEALFADLGAFSKRAVQISWLCLTFPCLLLAYIGQAAYISRTPSAYANPFFETVPPGMFYPSLVLSILAAIVASQALITSTFQLLIQLMHSSYFPQIKATYTSTKFHGQVYIPLANWIMMVGTVIVTAVYSNTTKLGHAYGVCVILVTFITTNLVTLVALIVWKTNPFLVFAVWLPLVTLDGLYLSSALTKVPDGAWFTLLLAMLLASFFSLWRYGKEKQWTTEAKTQAQLSELVVYSSNNLASSTATSHDMSAKKSFHLSWRHGGGELTETKGMGIFFDKSGTDIHVPQVYEHFITKFEAQMQVVVFLHLRALSEPHVHEEDRYTIARTPLPNVYRMTIRYGYVDRVVTPDLGKLVYEQVRMAIVRGTVVSRPKATVPETVMSRALHTVGDGELDADTATVTTFAADGPEPSTSGATALVTSHRLLTLDNAFKTQTLYLVGKQQLRVYEMTGWVKKTLLGAFLFVRENTRAKVAQLDVPVEKLVEVGFVGEI</sequence>
<keyword evidence="5" id="KW-0630">Potassium</keyword>
<dbReference type="PANTHER" id="PTHR30540:SF83">
    <property type="entry name" value="K+ POTASSIUM TRANSPORTER"/>
    <property type="match status" value="1"/>
</dbReference>
<keyword evidence="8 10" id="KW-0472">Membrane</keyword>
<feature type="transmembrane region" description="Helical" evidence="10">
    <location>
        <begin position="310"/>
        <end position="328"/>
    </location>
</feature>
<comment type="caution">
    <text evidence="13">The sequence shown here is derived from an EMBL/GenBank/DDBJ whole genome shotgun (WGS) entry which is preliminary data.</text>
</comment>
<dbReference type="AlphaFoldDB" id="A0A4S9U762"/>
<feature type="transmembrane region" description="Helical" evidence="10">
    <location>
        <begin position="232"/>
        <end position="251"/>
    </location>
</feature>
<evidence type="ECO:0000313" key="14">
    <source>
        <dbReference type="Proteomes" id="UP000308005"/>
    </source>
</evidence>
<dbReference type="Pfam" id="PF22776">
    <property type="entry name" value="K_trans_C"/>
    <property type="match status" value="1"/>
</dbReference>
<feature type="transmembrane region" description="Helical" evidence="10">
    <location>
        <begin position="517"/>
        <end position="535"/>
    </location>
</feature>
<keyword evidence="6 10" id="KW-1133">Transmembrane helix</keyword>
<feature type="transmembrane region" description="Helical" evidence="10">
    <location>
        <begin position="340"/>
        <end position="361"/>
    </location>
</feature>
<dbReference type="NCBIfam" id="TIGR00794">
    <property type="entry name" value="kup"/>
    <property type="match status" value="1"/>
</dbReference>
<dbReference type="InterPro" id="IPR003855">
    <property type="entry name" value="K+_transporter"/>
</dbReference>
<feature type="domain" description="K+ potassium transporter C-terminal" evidence="12">
    <location>
        <begin position="595"/>
        <end position="815"/>
    </location>
</feature>
<evidence type="ECO:0000256" key="10">
    <source>
        <dbReference type="SAM" id="Phobius"/>
    </source>
</evidence>